<dbReference type="EMBL" id="JAUIYO010000006">
    <property type="protein sequence ID" value="MFK2825955.1"/>
    <property type="molecule type" value="Genomic_DNA"/>
</dbReference>
<feature type="transmembrane region" description="Helical" evidence="1">
    <location>
        <begin position="50"/>
        <end position="68"/>
    </location>
</feature>
<dbReference type="RefSeq" id="WP_404316832.1">
    <property type="nucleotide sequence ID" value="NZ_JAUIYO010000006.1"/>
</dbReference>
<protein>
    <submittedName>
        <fullName evidence="3">Phosphatase PAP2 family protein</fullName>
    </submittedName>
</protein>
<evidence type="ECO:0000313" key="3">
    <source>
        <dbReference type="EMBL" id="MFK2825955.1"/>
    </source>
</evidence>
<organism evidence="3 4">
    <name type="scientific">Bacillus lumedeiriae</name>
    <dbReference type="NCBI Taxonomy" id="3058829"/>
    <lineage>
        <taxon>Bacteria</taxon>
        <taxon>Bacillati</taxon>
        <taxon>Bacillota</taxon>
        <taxon>Bacilli</taxon>
        <taxon>Bacillales</taxon>
        <taxon>Bacillaceae</taxon>
        <taxon>Bacillus</taxon>
    </lineage>
</organism>
<keyword evidence="4" id="KW-1185">Reference proteome</keyword>
<dbReference type="SMART" id="SM00014">
    <property type="entry name" value="acidPPc"/>
    <property type="match status" value="1"/>
</dbReference>
<dbReference type="InterPro" id="IPR000326">
    <property type="entry name" value="PAP2/HPO"/>
</dbReference>
<evidence type="ECO:0000313" key="4">
    <source>
        <dbReference type="Proteomes" id="UP001619911"/>
    </source>
</evidence>
<feature type="domain" description="Phosphatidic acid phosphatase type 2/haloperoxidase" evidence="2">
    <location>
        <begin position="52"/>
        <end position="158"/>
    </location>
</feature>
<dbReference type="Pfam" id="PF01569">
    <property type="entry name" value="PAP2"/>
    <property type="match status" value="1"/>
</dbReference>
<gene>
    <name evidence="3" type="ORF">QYG89_09800</name>
</gene>
<comment type="caution">
    <text evidence="3">The sequence shown here is derived from an EMBL/GenBank/DDBJ whole genome shotgun (WGS) entry which is preliminary data.</text>
</comment>
<feature type="transmembrane region" description="Helical" evidence="1">
    <location>
        <begin position="95"/>
        <end position="112"/>
    </location>
</feature>
<dbReference type="InterPro" id="IPR036938">
    <property type="entry name" value="PAP2/HPO_sf"/>
</dbReference>
<sequence length="167" mass="18994">MDTKLFHYINDLAGHNTFLDHMMIAFSKWGIYIFILLIFFSIFNKKQRPLGLYGVASLAAALIISRILKYTINRDRPFITEDAHLLFAKSPSPSFPSDQGVICGVFAALFWIISPKWRWLAVTLAFLVAVSRVYVGHHYPSDVAAGLVIGILCFLMIRKIRLRTKDS</sequence>
<reference evidence="3 4" key="1">
    <citation type="submission" date="2023-07" db="EMBL/GenBank/DDBJ databases">
        <title>Bacillus lucianemedeirus sp. nov, a new species isolated from an immunobiological production facility.</title>
        <authorList>
            <person name="Costa L.V."/>
            <person name="Miranda R.V.S.L."/>
            <person name="Brandao M.L.L."/>
            <person name="Reis C.M.F."/>
            <person name="Frazao A.M."/>
            <person name="Cruz F.V."/>
            <person name="Baio P.V.P."/>
            <person name="Veras J.F.C."/>
            <person name="Ramos J.N."/>
            <person name="Vieira V."/>
        </authorList>
    </citation>
    <scope>NUCLEOTIDE SEQUENCE [LARGE SCALE GENOMIC DNA]</scope>
    <source>
        <strain evidence="3 4">B190/17</strain>
    </source>
</reference>
<name>A0ABW8IAA9_9BACI</name>
<keyword evidence="1" id="KW-0472">Membrane</keyword>
<keyword evidence="1" id="KW-1133">Transmembrane helix</keyword>
<feature type="transmembrane region" description="Helical" evidence="1">
    <location>
        <begin position="119"/>
        <end position="137"/>
    </location>
</feature>
<feature type="transmembrane region" description="Helical" evidence="1">
    <location>
        <begin position="143"/>
        <end position="160"/>
    </location>
</feature>
<keyword evidence="1" id="KW-0812">Transmembrane</keyword>
<accession>A0ABW8IAA9</accession>
<evidence type="ECO:0000256" key="1">
    <source>
        <dbReference type="SAM" id="Phobius"/>
    </source>
</evidence>
<dbReference type="PANTHER" id="PTHR14969">
    <property type="entry name" value="SPHINGOSINE-1-PHOSPHATE PHOSPHOHYDROLASE"/>
    <property type="match status" value="1"/>
</dbReference>
<proteinExistence type="predicted"/>
<evidence type="ECO:0000259" key="2">
    <source>
        <dbReference type="SMART" id="SM00014"/>
    </source>
</evidence>
<dbReference type="Gene3D" id="1.20.144.10">
    <property type="entry name" value="Phosphatidic acid phosphatase type 2/haloperoxidase"/>
    <property type="match status" value="1"/>
</dbReference>
<dbReference type="SUPFAM" id="SSF48317">
    <property type="entry name" value="Acid phosphatase/Vanadium-dependent haloperoxidase"/>
    <property type="match status" value="1"/>
</dbReference>
<feature type="transmembrane region" description="Helical" evidence="1">
    <location>
        <begin position="22"/>
        <end position="43"/>
    </location>
</feature>
<dbReference type="PANTHER" id="PTHR14969:SF13">
    <property type="entry name" value="AT30094P"/>
    <property type="match status" value="1"/>
</dbReference>
<dbReference type="Proteomes" id="UP001619911">
    <property type="component" value="Unassembled WGS sequence"/>
</dbReference>